<dbReference type="InterPro" id="IPR031325">
    <property type="entry name" value="RHS_repeat"/>
</dbReference>
<feature type="region of interest" description="Disordered" evidence="4">
    <location>
        <begin position="856"/>
        <end position="898"/>
    </location>
</feature>
<evidence type="ECO:0000259" key="5">
    <source>
        <dbReference type="PROSITE" id="PS50853"/>
    </source>
</evidence>
<proteinExistence type="predicted"/>
<accession>A0A8J4E1E3</accession>
<reference evidence="6" key="1">
    <citation type="submission" date="2021-01" db="EMBL/GenBank/DDBJ databases">
        <title>Whole genome shotgun sequence of Virgisporangium aurantiacum NBRC 16421.</title>
        <authorList>
            <person name="Komaki H."/>
            <person name="Tamura T."/>
        </authorList>
    </citation>
    <scope>NUCLEOTIDE SEQUENCE</scope>
    <source>
        <strain evidence="6">NBRC 16421</strain>
    </source>
</reference>
<dbReference type="Gene3D" id="2.180.10.10">
    <property type="entry name" value="RHS repeat-associated core"/>
    <property type="match status" value="4"/>
</dbReference>
<dbReference type="GO" id="GO:0016798">
    <property type="term" value="F:hydrolase activity, acting on glycosyl bonds"/>
    <property type="evidence" value="ECO:0007669"/>
    <property type="project" value="UniProtKB-KW"/>
</dbReference>
<dbReference type="InterPro" id="IPR003587">
    <property type="entry name" value="Hint_dom_N"/>
</dbReference>
<dbReference type="SMART" id="SM00306">
    <property type="entry name" value="HintN"/>
    <property type="match status" value="1"/>
</dbReference>
<comment type="caution">
    <text evidence="6">The sequence shown here is derived from an EMBL/GenBank/DDBJ whole genome shotgun (WGS) entry which is preliminary data.</text>
</comment>
<feature type="region of interest" description="Disordered" evidence="4">
    <location>
        <begin position="1927"/>
        <end position="1957"/>
    </location>
</feature>
<dbReference type="InterPro" id="IPR050708">
    <property type="entry name" value="T6SS_VgrG/RHS"/>
</dbReference>
<dbReference type="PANTHER" id="PTHR32305:SF15">
    <property type="entry name" value="PROTEIN RHSA-RELATED"/>
    <property type="match status" value="1"/>
</dbReference>
<dbReference type="NCBIfam" id="TIGR01443">
    <property type="entry name" value="intein_Cterm"/>
    <property type="match status" value="1"/>
</dbReference>
<dbReference type="SMART" id="SM00060">
    <property type="entry name" value="FN3"/>
    <property type="match status" value="1"/>
</dbReference>
<keyword evidence="2" id="KW-0378">Hydrolase</keyword>
<feature type="region of interest" description="Disordered" evidence="4">
    <location>
        <begin position="31"/>
        <end position="75"/>
    </location>
</feature>
<keyword evidence="2" id="KW-0326">Glycosidase</keyword>
<dbReference type="InterPro" id="IPR056823">
    <property type="entry name" value="TEN-like_YD-shell"/>
</dbReference>
<dbReference type="InterPro" id="IPR036844">
    <property type="entry name" value="Hint_dom_sf"/>
</dbReference>
<feature type="region of interest" description="Disordered" evidence="4">
    <location>
        <begin position="1752"/>
        <end position="1785"/>
    </location>
</feature>
<dbReference type="GO" id="GO:0000272">
    <property type="term" value="P:polysaccharide catabolic process"/>
    <property type="evidence" value="ECO:0007669"/>
    <property type="project" value="UniProtKB-KW"/>
</dbReference>
<keyword evidence="3" id="KW-0624">Polysaccharide degradation</keyword>
<evidence type="ECO:0000313" key="7">
    <source>
        <dbReference type="Proteomes" id="UP000612585"/>
    </source>
</evidence>
<dbReference type="InterPro" id="IPR022385">
    <property type="entry name" value="Rhs_assc_core"/>
</dbReference>
<feature type="compositionally biased region" description="Low complexity" evidence="4">
    <location>
        <begin position="1250"/>
        <end position="1341"/>
    </location>
</feature>
<name>A0A8J4E1E3_9ACTN</name>
<dbReference type="PROSITE" id="PS50853">
    <property type="entry name" value="FN3"/>
    <property type="match status" value="1"/>
</dbReference>
<evidence type="ECO:0000256" key="1">
    <source>
        <dbReference type="ARBA" id="ARBA00022737"/>
    </source>
</evidence>
<dbReference type="NCBIfam" id="TIGR01643">
    <property type="entry name" value="YD_repeat_2x"/>
    <property type="match status" value="9"/>
</dbReference>
<gene>
    <name evidence="6" type="ORF">Vau01_052920</name>
</gene>
<dbReference type="Pfam" id="PF07591">
    <property type="entry name" value="PT-HINT"/>
    <property type="match status" value="1"/>
</dbReference>
<organism evidence="6 7">
    <name type="scientific">Virgisporangium aurantiacum</name>
    <dbReference type="NCBI Taxonomy" id="175570"/>
    <lineage>
        <taxon>Bacteria</taxon>
        <taxon>Bacillati</taxon>
        <taxon>Actinomycetota</taxon>
        <taxon>Actinomycetes</taxon>
        <taxon>Micromonosporales</taxon>
        <taxon>Micromonosporaceae</taxon>
        <taxon>Virgisporangium</taxon>
    </lineage>
</organism>
<dbReference type="Pfam" id="PF20148">
    <property type="entry name" value="DUF6531"/>
    <property type="match status" value="1"/>
</dbReference>
<dbReference type="InterPro" id="IPR030934">
    <property type="entry name" value="Intein_C"/>
</dbReference>
<dbReference type="InterPro" id="IPR003961">
    <property type="entry name" value="FN3_dom"/>
</dbReference>
<dbReference type="PANTHER" id="PTHR32305">
    <property type="match status" value="1"/>
</dbReference>
<protein>
    <recommendedName>
        <fullName evidence="5">Fibronectin type-III domain-containing protein</fullName>
    </recommendedName>
</protein>
<dbReference type="NCBIfam" id="TIGR03696">
    <property type="entry name" value="Rhs_assc_core"/>
    <property type="match status" value="1"/>
</dbReference>
<keyword evidence="7" id="KW-1185">Reference proteome</keyword>
<dbReference type="Proteomes" id="UP000612585">
    <property type="component" value="Unassembled WGS sequence"/>
</dbReference>
<keyword evidence="3" id="KW-0119">Carbohydrate metabolism</keyword>
<evidence type="ECO:0000256" key="3">
    <source>
        <dbReference type="ARBA" id="ARBA00023326"/>
    </source>
</evidence>
<dbReference type="SUPFAM" id="SSF69304">
    <property type="entry name" value="Tricorn protease N-terminal domain"/>
    <property type="match status" value="1"/>
</dbReference>
<dbReference type="InterPro" id="IPR045351">
    <property type="entry name" value="DUF6531"/>
</dbReference>
<dbReference type="SUPFAM" id="SSF51294">
    <property type="entry name" value="Hedgehog/intein (Hint) domain"/>
    <property type="match status" value="1"/>
</dbReference>
<evidence type="ECO:0000313" key="6">
    <source>
        <dbReference type="EMBL" id="GIJ57776.1"/>
    </source>
</evidence>
<dbReference type="InterPro" id="IPR006530">
    <property type="entry name" value="YD"/>
</dbReference>
<feature type="compositionally biased region" description="Polar residues" evidence="4">
    <location>
        <begin position="864"/>
        <end position="879"/>
    </location>
</feature>
<dbReference type="CDD" id="cd00081">
    <property type="entry name" value="Hint"/>
    <property type="match status" value="1"/>
</dbReference>
<feature type="compositionally biased region" description="Low complexity" evidence="4">
    <location>
        <begin position="31"/>
        <end position="51"/>
    </location>
</feature>
<feature type="region of interest" description="Disordered" evidence="4">
    <location>
        <begin position="1250"/>
        <end position="1368"/>
    </location>
</feature>
<evidence type="ECO:0000256" key="4">
    <source>
        <dbReference type="SAM" id="MobiDB-lite"/>
    </source>
</evidence>
<dbReference type="Pfam" id="PF00041">
    <property type="entry name" value="fn3"/>
    <property type="match status" value="1"/>
</dbReference>
<dbReference type="Gene3D" id="2.170.16.10">
    <property type="entry name" value="Hedgehog/Intein (Hint) domain"/>
    <property type="match status" value="1"/>
</dbReference>
<dbReference type="CDD" id="cd00063">
    <property type="entry name" value="FN3"/>
    <property type="match status" value="1"/>
</dbReference>
<sequence>MVSVDRGSRRFAWLPVVLTLALAVSLLPAVEMPQSSSPPGTPAGVAGAPPVLRDLPAGTRPNAAPRQRTPVVPPPVAAAAAPRALSAAEWSAIPAAASSGRVATTAEVVFENVELRPGYTLGDTSFVAYFDLRDDDRSFTSWTVRLFDAAAGTEQASTTLAPADLDPACETIRKYCKTFGAAQGWVLDPAREYFITITATFADGTEVESARSPNAKPRTTIVPPAVTNAQAAGCNCGNALGLTEAGQAVRGMGVNTANGAYVRLERDLSMASFGVEFTSVRTYSSAVATPGPFGTGWSWSYGMRVTTGDEGVTVRAQDGAEAFYRLNAAGGYDRPAGVRSNLRRAGAGWELVTVTQTVYAFDAEGRLTSILNPRGAGVRLAYTATGLTVTDASGRVATVTVTDALIRKVRLPDNRYVEYGYEQGRLASVRDVRGNTWRYRYNDVGLLTEVISPIKTGKPARNVVDVRNEYGADGRVVKQFDALGNLTTFEWHAAEEESFTTDPDGVVTVDGYRGNVLVHTQRGGRDAVNHRYDGRLNRNLVVNGKHNQHESTFDDNGNITEQKAPLPFTFNEVTKYDARNNPIEVKDARDNVWKNTFNEFNELVESVDAEGNRIRFEYDDRGLPTIRIDQRNKVTRYEYLPVGDRNNGLLKSVISPEARRTEVAYDATGRQVSVTDPRGTVPGADPAAYTTRYVVDAADQVTAVQQPGKRNPATTVFDEAGRMIKRVTPTGIETRFSYYDDGLLKSTTDPRRESVVTYTAAGRKASTRLELGAGPDIVTTFGYNAKGLLEKTTSPRGNVPGANPADFTTTYFYDGNDNLIRMRRPYPGSPGFVDKDFKADELDRTKATVDEFNRTSSFERDNGGNVTKTTDTLGRTTQLGYDRNGRQNSITDSGGKQTGFAYDAAGNKISRTMPEGGVITWDFDGDGKIVATTDPRGNVPGGIKDRYTTRYRYDRAGNLQEVVDPLGHSTVSTFDANNRVTAVSDAKGRSITYTYDEDDRPKTIHAPDAPVDPHDPAQYSTVVDYHPDGMLKSVRDPNGHVRRYDYDQAGRMVRQTDPLGRRTEISYDVESNVLTQITLGANENPGSSARAARTIVDTYDIVGRRTQRALGTTGPMYTWGYDAKDRTTFYGDPAGSRRVDYNDEDEITAVTRTETVGGRTEAFSYGYDERGNLKRRTNPDGTVIGATYDDDGRVTTVSASGGSAGLSTSTWNFGYDIAGRRTTTTLPAATGLVETRSYDDAGRLVGIGTRRTATQAATTEPATEPATEPTTTEPAATEPAATEPAGPAPSASGSGSPTPAPSTSDSASPAPAAPDAATTDRSPGAPTTVTAKAGAAQAAVTWKPPADAGSSPLTGFTVTASPGGRSVTVAPGTTTAVVDRLEPGTAYTFTVTASNKHGAGPASVPSLPVVPVPVPQDPVSGFQLTLDELGNPTRIVTTRNGVSESVAYAYDAVDRVTSACYGALTCTGAAAGRIDYKYDLVGNRTRQTLSGSAGSGVTDYDYDDADQLKRQATQVAGRTAAVDYEYDLDGNQTRAGGDTFAYNLDGTLAKATVSGRPTAFGYDASGLRLTGTTGTGDQAVTQRWSWDTNGTLPQIAVDTVTTASGQTAETRGFVYGPDDEPLALLDAPTGAHSYTHDWLGGISAMLSPAGVPEQAYDYDPFGNPRMGETLAGTQSNAGTQGDAGTQSVVGPTNPLRYAGAYQDNSTGNGNYYLRARNYNPATGRFTSTDPVARGGAAVSSYVYADNNPLAYADPTGLEPQAGDGGGQPVPPATGEQNTGPSPEDIARANQLQNKSLLDVVLEAGGQILMEILGINDIIDCLKGDIGACVMTVIGALPWGKIFKAKKIGEALWRAGKAIFKFFEEVKWAKAILKGAKEAAERAKAAAAAAAKAAADKAAAVKAAAERAAKKAAEEAAARAKAVAAKAKAKTKKGAGKSDDPPGAPDSCPARQPDTRNSFVAGTPVLLADGSTRPIERVEPGDTVVATDPLTGGAVARQVTHGIRTDSDKDFVDVTVGAGKEKNTVTATAHHPFWSVTQGRWVDAGDLRPGELLRTSAGTYVQVTAVHRYTAQRVTYDLTVASTHTYHVLAGTTPVLVHNTCPPVIALGLTQTDENPLELAEFAHDRGATPWTDWPDPGNPWPTINEALSPDSTVQIHFNLNGIRDPRAWAQSGSELTAMELAAIRDAPASVQARVTWWLNGRVDKSPFVD</sequence>
<dbReference type="InterPro" id="IPR036116">
    <property type="entry name" value="FN3_sf"/>
</dbReference>
<feature type="compositionally biased region" description="Polar residues" evidence="4">
    <location>
        <begin position="886"/>
        <end position="895"/>
    </location>
</feature>
<dbReference type="Pfam" id="PF05593">
    <property type="entry name" value="RHS_repeat"/>
    <property type="match status" value="5"/>
</dbReference>
<evidence type="ECO:0000256" key="2">
    <source>
        <dbReference type="ARBA" id="ARBA00023295"/>
    </source>
</evidence>
<feature type="domain" description="Fibronectin type-III" evidence="5">
    <location>
        <begin position="1322"/>
        <end position="1415"/>
    </location>
</feature>
<feature type="compositionally biased region" description="Polar residues" evidence="4">
    <location>
        <begin position="1351"/>
        <end position="1360"/>
    </location>
</feature>
<keyword evidence="1" id="KW-0677">Repeat</keyword>
<dbReference type="Pfam" id="PF25023">
    <property type="entry name" value="TEN_YD-shell"/>
    <property type="match status" value="2"/>
</dbReference>
<dbReference type="EMBL" id="BOPG01000033">
    <property type="protein sequence ID" value="GIJ57776.1"/>
    <property type="molecule type" value="Genomic_DNA"/>
</dbReference>
<dbReference type="SUPFAM" id="SSF49265">
    <property type="entry name" value="Fibronectin type III"/>
    <property type="match status" value="1"/>
</dbReference>